<dbReference type="PROSITE" id="PS00284">
    <property type="entry name" value="SERPIN"/>
    <property type="match status" value="1"/>
</dbReference>
<dbReference type="InterPro" id="IPR027417">
    <property type="entry name" value="P-loop_NTPase"/>
</dbReference>
<feature type="transmembrane region" description="Helical" evidence="1">
    <location>
        <begin position="16"/>
        <end position="44"/>
    </location>
</feature>
<dbReference type="AlphaFoldDB" id="A0A0I9S5R7"/>
<keyword evidence="1" id="KW-0812">Transmembrane</keyword>
<dbReference type="PATRIC" id="fig|817.53.peg.4338"/>
<organism evidence="3">
    <name type="scientific">Bacteroides fragilis</name>
    <dbReference type="NCBI Taxonomy" id="817"/>
    <lineage>
        <taxon>Bacteria</taxon>
        <taxon>Pseudomonadati</taxon>
        <taxon>Bacteroidota</taxon>
        <taxon>Bacteroidia</taxon>
        <taxon>Bacteroidales</taxon>
        <taxon>Bacteroidaceae</taxon>
        <taxon>Bacteroides</taxon>
    </lineage>
</organism>
<dbReference type="Gene3D" id="1.10.8.730">
    <property type="match status" value="1"/>
</dbReference>
<dbReference type="InterPro" id="IPR053155">
    <property type="entry name" value="F-pilin_assembly_TraC"/>
</dbReference>
<reference evidence="3" key="1">
    <citation type="book" date="2014" name="THE 24TH EUROPEAN CONGRESS OF CLINICAL MICROBIOLOGY AND INFECTIOUS DISEASES" publisher="ECCMID 2014" city="Barcelona, Spain">
        <title>Identification of resistance genes in three multidrug-resistant Bacteroides fragilis isolates by whole genome sequencing.</title>
        <editorList>
            <person name="Unknown"/>
            <person name="A."/>
        </editorList>
        <authorList>
            <person name="Sydenham T.V."/>
            <person name="Hasman H."/>
            <person name="Wang M."/>
            <person name="Soki J."/>
            <person name="Nagy E."/>
            <person name="Justesen U.S."/>
        </authorList>
    </citation>
    <scope>NUCLEOTIDE SEQUENCE</scope>
    <source>
        <strain evidence="3">DCMOUH0018B</strain>
    </source>
</reference>
<dbReference type="Gene3D" id="3.40.50.300">
    <property type="entry name" value="P-loop containing nucleotide triphosphate hydrolases"/>
    <property type="match status" value="2"/>
</dbReference>
<dbReference type="PANTHER" id="PTHR38467">
    <property type="match status" value="1"/>
</dbReference>
<accession>A0A0I9S5R7</accession>
<dbReference type="InterPro" id="IPR043964">
    <property type="entry name" value="P-loop_TraG"/>
</dbReference>
<dbReference type="PANTHER" id="PTHR38467:SF1">
    <property type="entry name" value="CONJUGATIVE TRANSFER: ASSEMBLY"/>
    <property type="match status" value="1"/>
</dbReference>
<feature type="domain" description="TraG P-loop" evidence="2">
    <location>
        <begin position="625"/>
        <end position="891"/>
    </location>
</feature>
<evidence type="ECO:0000256" key="1">
    <source>
        <dbReference type="SAM" id="Phobius"/>
    </source>
</evidence>
<reference evidence="3" key="2">
    <citation type="submission" date="2014-07" db="EMBL/GenBank/DDBJ databases">
        <title>Genetics and epidemiology of antimicrobial resistance in B. fragilis group.</title>
        <authorList>
            <person name="Sydenham T.V."/>
            <person name="Hasman H."/>
            <person name="Kemp M."/>
            <person name="Justesen U.S."/>
        </authorList>
    </citation>
    <scope>NUCLEOTIDE SEQUENCE [LARGE SCALE GENOMIC DNA]</scope>
    <source>
        <strain evidence="3">DCMOUH0018B</strain>
    </source>
</reference>
<evidence type="ECO:0000259" key="2">
    <source>
        <dbReference type="Pfam" id="PF19044"/>
    </source>
</evidence>
<feature type="domain" description="TraG P-loop" evidence="2">
    <location>
        <begin position="436"/>
        <end position="574"/>
    </location>
</feature>
<comment type="caution">
    <text evidence="3">The sequence shown here is derived from an EMBL/GenBank/DDBJ whole genome shotgun (WGS) entry which is preliminary data.</text>
</comment>
<keyword evidence="1" id="KW-1133">Transmembrane helix</keyword>
<dbReference type="SUPFAM" id="SSF52540">
    <property type="entry name" value="P-loop containing nucleoside triphosphate hydrolases"/>
    <property type="match status" value="1"/>
</dbReference>
<evidence type="ECO:0000313" key="3">
    <source>
        <dbReference type="EMBL" id="KFX72831.1"/>
    </source>
</evidence>
<keyword evidence="1" id="KW-0472">Membrane</keyword>
<gene>
    <name evidence="3" type="ORF">EE52_0221020</name>
</gene>
<proteinExistence type="predicted"/>
<dbReference type="InterPro" id="IPR023795">
    <property type="entry name" value="Serpin_CS"/>
</dbReference>
<sequence length="922" mass="106660">MLNAGRPPEIRVDRPFLLYFEMTLYIILLFIALCAGMALSVYAFGTGGKRKRIFQDIYFSVEDTNGVGVLYTKTGEYSAILKIENPVQKYCANIDSYYEFTHLFTALAQTLGEGYALHKQDIFIRKQFENETGDKHEFLSSAYFRYFKGRNYTDSVCYLTITQEAKKSRLFSFDNKKWRDFLVKIRKVHDQLHDAGVQARFLNKAEASEYVDRYFAMNFKERIVSMTNFKADDETVSMGDKRCKVYSLVDVDCAALPSLIRPYTNIEVNNTDMPVDLLAAIDNIPNAETVVYNQIVFLPNQKRELALLDKKKNRHASIPNPSNQMAVEDIKRVQEVIARESKQLVYTHFNLIVAVPADTDLQKCTNHLENAFGRMGIHISKRAYNQLELFVNSFPGNCYGMNEDYDRFLTLGDAAMCLMYKEHIQHSEETPLKIYYTDRQGVPVAIDITGKEGKNKLTDNSNFFCLGPSGSGKSFHMNSVVRQLYEQGTDVVMVDTGNSYEGLCEYLGGKYISYTEERPITMNPFRINRAEMNVEKTGFLKNLVLLIWKGSQGTVTKTEDRLIEQVITEYYDTYFNGFDGFTPLQREDLRKGLLIDDRNHAEKQDEDEGERTGRIERMIDEMERRRKELKVEELSFNSFYEFSVQRIPDICAENHISGIDISTYRYMMKDFYRGGNHEKTLNENMDSSLFDETFIVFEIDSIKDDPLLFPLVTLIIMDVFLQKMRIKKNRKVLVIEEAWKAIASPLMAEYIKFMYKTARKFWASVGVVTQEIQDIIGSPIVKEAIINNSDVVMLLDQSKFRERFDEIKAILGLTDVDCKKIFTINRLENKEGRSFFREVFIRRGTTSGVYGVEEPRECYMTYTTERAEKEALKLYKRELRCSHQEAIEAYCRDWNASGIGKSLPFAQKVNEAGRILNLHVKQ</sequence>
<dbReference type="Pfam" id="PF19044">
    <property type="entry name" value="P-loop_TraG"/>
    <property type="match status" value="2"/>
</dbReference>
<protein>
    <submittedName>
        <fullName evidence="3">Conjugal transfer protein TraG</fullName>
    </submittedName>
</protein>
<name>A0A0I9S5R7_BACFG</name>
<dbReference type="EMBL" id="JMZZ02000225">
    <property type="protein sequence ID" value="KFX72831.1"/>
    <property type="molecule type" value="Genomic_DNA"/>
</dbReference>